<reference evidence="3 4" key="2">
    <citation type="submission" date="2020-07" db="EMBL/GenBank/DDBJ databases">
        <title>Genome assembly of wild tea tree DASZ reveals pedigree and selection history of tea varieties.</title>
        <authorList>
            <person name="Zhang W."/>
        </authorList>
    </citation>
    <scope>NUCLEOTIDE SEQUENCE [LARGE SCALE GENOMIC DNA]</scope>
    <source>
        <strain evidence="4">cv. G240</strain>
        <tissue evidence="3">Leaf</tissue>
    </source>
</reference>
<accession>A0A7J7FTW2</accession>
<evidence type="ECO:0000313" key="3">
    <source>
        <dbReference type="EMBL" id="KAF5931547.1"/>
    </source>
</evidence>
<name>A0A7J7FTW2_CAMSI</name>
<feature type="compositionally biased region" description="Basic and acidic residues" evidence="2">
    <location>
        <begin position="157"/>
        <end position="177"/>
    </location>
</feature>
<sequence>MWASLLIPRELFIGTTNPRAYKCIAEPYCPAQFARQFGFTQGVPIPLCSNTNLTLTKRDLKVRKSRLEEATFKFMDDLATFEYIPFIPQGTFLKRYQSWWVSNMEVYLAISPQNLLEVLDVPKPKGAEITTSSIVPSTTQFIPATSTPLRVTRAVSKKSDQKQKKQRLLEPEKKTIEVQEEEKEDEKDQAHESPLMRRKMVIDLSQEETTTREVEEEVIFKESEPQAEGVEKTIEEQTMPVQRKKRRKITVSPSEFDIPPSNFDEDSDSETIAQAIGKRRKMTASTTALIEDPLHEAAAKAVEQEYSKAIVVFERAEKKRQQQILRERAAAADALQRELARRQRIARHYSLRSSPISTSSSGTTTTTALTFPMRPSSISVEVDQMQNVRVVRIVLPLPKPIFDVSSLSPSIPASLFLGLQPYLPFLARDLPQSTFPLSLALFPSFTETLTAAPFPVAVDSSTEDTGSPSIHGSSPIPTSSPSSLDLLVAKTIEAAKDAPSVSPIPMQPFASSTTTLSMPFMSRDEVDIFEGRLASLFDIPSTSPTSTVEAEPLVLVDSLLKIFKSSPSFSNKPFAPSVDLDTCLQLLTSFSRIPFEALQRPIIRNGFLQCCNIAEQSGMSVSSHLSQAAATIDFYLNICHAAKTADEKLAKDQSFVSQVHTEVSTLKEQHSFASHFRVQLLEKKTQLEEELAAVNQALVRTDKKLHITNQGLADRKEDMAAAIQLFPSLSNRKAIVQKQLKHCNDFWANLWHNVLDSL</sequence>
<dbReference type="Proteomes" id="UP000593564">
    <property type="component" value="Unassembled WGS sequence"/>
</dbReference>
<feature type="region of interest" description="Disordered" evidence="2">
    <location>
        <begin position="460"/>
        <end position="481"/>
    </location>
</feature>
<protein>
    <recommendedName>
        <fullName evidence="5">Aminotransferase-like plant mobile domain-containing protein</fullName>
    </recommendedName>
</protein>
<reference evidence="4" key="1">
    <citation type="journal article" date="2020" name="Nat. Commun.">
        <title>Genome assembly of wild tea tree DASZ reveals pedigree and selection history of tea varieties.</title>
        <authorList>
            <person name="Zhang W."/>
            <person name="Zhang Y."/>
            <person name="Qiu H."/>
            <person name="Guo Y."/>
            <person name="Wan H."/>
            <person name="Zhang X."/>
            <person name="Scossa F."/>
            <person name="Alseekh S."/>
            <person name="Zhang Q."/>
            <person name="Wang P."/>
            <person name="Xu L."/>
            <person name="Schmidt M.H."/>
            <person name="Jia X."/>
            <person name="Li D."/>
            <person name="Zhu A."/>
            <person name="Guo F."/>
            <person name="Chen W."/>
            <person name="Ni D."/>
            <person name="Usadel B."/>
            <person name="Fernie A.R."/>
            <person name="Wen W."/>
        </authorList>
    </citation>
    <scope>NUCLEOTIDE SEQUENCE [LARGE SCALE GENOMIC DNA]</scope>
    <source>
        <strain evidence="4">cv. G240</strain>
    </source>
</reference>
<proteinExistence type="predicted"/>
<evidence type="ECO:0008006" key="5">
    <source>
        <dbReference type="Google" id="ProtNLM"/>
    </source>
</evidence>
<feature type="compositionally biased region" description="Basic and acidic residues" evidence="2">
    <location>
        <begin position="209"/>
        <end position="235"/>
    </location>
</feature>
<feature type="compositionally biased region" description="Low complexity" evidence="2">
    <location>
        <begin position="465"/>
        <end position="481"/>
    </location>
</feature>
<dbReference type="AlphaFoldDB" id="A0A7J7FTW2"/>
<evidence type="ECO:0000313" key="4">
    <source>
        <dbReference type="Proteomes" id="UP000593564"/>
    </source>
</evidence>
<keyword evidence="1" id="KW-0175">Coiled coil</keyword>
<gene>
    <name evidence="3" type="ORF">HYC85_027718</name>
</gene>
<keyword evidence="4" id="KW-1185">Reference proteome</keyword>
<comment type="caution">
    <text evidence="3">The sequence shown here is derived from an EMBL/GenBank/DDBJ whole genome shotgun (WGS) entry which is preliminary data.</text>
</comment>
<feature type="coiled-coil region" evidence="1">
    <location>
        <begin position="677"/>
        <end position="704"/>
    </location>
</feature>
<dbReference type="EMBL" id="JACBKZ010000014">
    <property type="protein sequence ID" value="KAF5931547.1"/>
    <property type="molecule type" value="Genomic_DNA"/>
</dbReference>
<evidence type="ECO:0000256" key="1">
    <source>
        <dbReference type="SAM" id="Coils"/>
    </source>
</evidence>
<feature type="region of interest" description="Disordered" evidence="2">
    <location>
        <begin position="207"/>
        <end position="267"/>
    </location>
</feature>
<organism evidence="3 4">
    <name type="scientific">Camellia sinensis</name>
    <name type="common">Tea plant</name>
    <name type="synonym">Thea sinensis</name>
    <dbReference type="NCBI Taxonomy" id="4442"/>
    <lineage>
        <taxon>Eukaryota</taxon>
        <taxon>Viridiplantae</taxon>
        <taxon>Streptophyta</taxon>
        <taxon>Embryophyta</taxon>
        <taxon>Tracheophyta</taxon>
        <taxon>Spermatophyta</taxon>
        <taxon>Magnoliopsida</taxon>
        <taxon>eudicotyledons</taxon>
        <taxon>Gunneridae</taxon>
        <taxon>Pentapetalae</taxon>
        <taxon>asterids</taxon>
        <taxon>Ericales</taxon>
        <taxon>Theaceae</taxon>
        <taxon>Camellia</taxon>
    </lineage>
</organism>
<feature type="region of interest" description="Disordered" evidence="2">
    <location>
        <begin position="153"/>
        <end position="193"/>
    </location>
</feature>
<evidence type="ECO:0000256" key="2">
    <source>
        <dbReference type="SAM" id="MobiDB-lite"/>
    </source>
</evidence>